<feature type="transmembrane region" description="Helical" evidence="8">
    <location>
        <begin position="130"/>
        <end position="148"/>
    </location>
</feature>
<feature type="transmembrane region" description="Helical" evidence="8">
    <location>
        <begin position="105"/>
        <end position="123"/>
    </location>
</feature>
<keyword evidence="4 8" id="KW-0812">Transmembrane</keyword>
<dbReference type="Proteomes" id="UP000624703">
    <property type="component" value="Unassembled WGS sequence"/>
</dbReference>
<dbReference type="EMBL" id="JAENIM010000047">
    <property type="protein sequence ID" value="MBK1792763.1"/>
    <property type="molecule type" value="Genomic_DNA"/>
</dbReference>
<sequence>MKSTKKNIYVFPVIILSLVVTYFLWIVPIYANTSTSAERLIFFMVDAWGGDFVHGWAVPVLFLVFVVKDWPRMCKQPSEGSIEGLIGVIFGIFLYVASVRTMQPRVALVGLPFLISGGVWFVFGWKVARYMLFPAFFWWFAVSVPGLSQATNFLQVWVTQACYQVGLLFGMDIINSGNDIRSATNSWNFDIAEGCSGIRSLMALVMIAAIYAYFTQKQLWKKALLFACAIPLAMLGNFLRIMTIIILAEMGFQDFASGVYHDWAGILFFFPIALAGLFGIDYLINFKANRKTVRTRKV</sequence>
<reference evidence="9" key="1">
    <citation type="submission" date="2021-01" db="EMBL/GenBank/DDBJ databases">
        <title>Modified the classification status of verrucomicrobia.</title>
        <authorList>
            <person name="Feng X."/>
        </authorList>
    </citation>
    <scope>NUCLEOTIDE SEQUENCE</scope>
    <source>
        <strain evidence="9">_KCTC 22039</strain>
    </source>
</reference>
<keyword evidence="7 8" id="KW-0472">Membrane</keyword>
<evidence type="ECO:0000256" key="1">
    <source>
        <dbReference type="ARBA" id="ARBA00004651"/>
    </source>
</evidence>
<feature type="transmembrane region" description="Helical" evidence="8">
    <location>
        <begin position="263"/>
        <end position="284"/>
    </location>
</feature>
<evidence type="ECO:0000256" key="8">
    <source>
        <dbReference type="SAM" id="Phobius"/>
    </source>
</evidence>
<dbReference type="RefSeq" id="WP_200312772.1">
    <property type="nucleotide sequence ID" value="NZ_JAENIM010000047.1"/>
</dbReference>
<evidence type="ECO:0000313" key="10">
    <source>
        <dbReference type="Proteomes" id="UP000624703"/>
    </source>
</evidence>
<dbReference type="NCBIfam" id="TIGR02602">
    <property type="entry name" value="8TM_EpsH"/>
    <property type="match status" value="1"/>
</dbReference>
<dbReference type="InterPro" id="IPR026392">
    <property type="entry name" value="Exo/Archaeosortase_dom"/>
</dbReference>
<keyword evidence="2" id="KW-1003">Cell membrane</keyword>
<accession>A0A8J7MKM0</accession>
<comment type="caution">
    <text evidence="9">The sequence shown here is derived from an EMBL/GenBank/DDBJ whole genome shotgun (WGS) entry which is preliminary data.</text>
</comment>
<feature type="transmembrane region" description="Helical" evidence="8">
    <location>
        <begin position="80"/>
        <end position="99"/>
    </location>
</feature>
<keyword evidence="10" id="KW-1185">Reference proteome</keyword>
<dbReference type="AlphaFoldDB" id="A0A8J7MKM0"/>
<gene>
    <name evidence="9" type="ORF">JIN82_16485</name>
</gene>
<keyword evidence="3" id="KW-0645">Protease</keyword>
<keyword evidence="6 8" id="KW-1133">Transmembrane helix</keyword>
<evidence type="ECO:0000313" key="9">
    <source>
        <dbReference type="EMBL" id="MBK1792763.1"/>
    </source>
</evidence>
<dbReference type="Pfam" id="PF09721">
    <property type="entry name" value="Exosortase_EpsH"/>
    <property type="match status" value="1"/>
</dbReference>
<feature type="transmembrane region" description="Helical" evidence="8">
    <location>
        <begin position="196"/>
        <end position="214"/>
    </location>
</feature>
<evidence type="ECO:0000256" key="5">
    <source>
        <dbReference type="ARBA" id="ARBA00022801"/>
    </source>
</evidence>
<evidence type="ECO:0000256" key="3">
    <source>
        <dbReference type="ARBA" id="ARBA00022670"/>
    </source>
</evidence>
<proteinExistence type="predicted"/>
<evidence type="ECO:0000256" key="2">
    <source>
        <dbReference type="ARBA" id="ARBA00022475"/>
    </source>
</evidence>
<evidence type="ECO:0000256" key="7">
    <source>
        <dbReference type="ARBA" id="ARBA00023136"/>
    </source>
</evidence>
<feature type="transmembrane region" description="Helical" evidence="8">
    <location>
        <begin position="47"/>
        <end position="68"/>
    </location>
</feature>
<organism evidence="9 10">
    <name type="scientific">Persicirhabdus sediminis</name>
    <dbReference type="NCBI Taxonomy" id="454144"/>
    <lineage>
        <taxon>Bacteria</taxon>
        <taxon>Pseudomonadati</taxon>
        <taxon>Verrucomicrobiota</taxon>
        <taxon>Verrucomicrobiia</taxon>
        <taxon>Verrucomicrobiales</taxon>
        <taxon>Verrucomicrobiaceae</taxon>
        <taxon>Persicirhabdus</taxon>
    </lineage>
</organism>
<protein>
    <submittedName>
        <fullName evidence="9">Exosortase/archaeosortase family protein</fullName>
    </submittedName>
</protein>
<name>A0A8J7MKM0_9BACT</name>
<evidence type="ECO:0000256" key="4">
    <source>
        <dbReference type="ARBA" id="ARBA00022692"/>
    </source>
</evidence>
<evidence type="ECO:0000256" key="6">
    <source>
        <dbReference type="ARBA" id="ARBA00022989"/>
    </source>
</evidence>
<feature type="transmembrane region" description="Helical" evidence="8">
    <location>
        <begin position="223"/>
        <end position="248"/>
    </location>
</feature>
<dbReference type="GO" id="GO:0006508">
    <property type="term" value="P:proteolysis"/>
    <property type="evidence" value="ECO:0007669"/>
    <property type="project" value="UniProtKB-KW"/>
</dbReference>
<dbReference type="InterPro" id="IPR013426">
    <property type="entry name" value="EpsH-like"/>
</dbReference>
<dbReference type="InterPro" id="IPR019127">
    <property type="entry name" value="Exosortase"/>
</dbReference>
<dbReference type="GO" id="GO:0005886">
    <property type="term" value="C:plasma membrane"/>
    <property type="evidence" value="ECO:0007669"/>
    <property type="project" value="UniProtKB-SubCell"/>
</dbReference>
<feature type="transmembrane region" description="Helical" evidence="8">
    <location>
        <begin position="7"/>
        <end position="27"/>
    </location>
</feature>
<dbReference type="GO" id="GO:0008233">
    <property type="term" value="F:peptidase activity"/>
    <property type="evidence" value="ECO:0007669"/>
    <property type="project" value="UniProtKB-KW"/>
</dbReference>
<keyword evidence="5" id="KW-0378">Hydrolase</keyword>
<dbReference type="NCBIfam" id="TIGR04178">
    <property type="entry name" value="exo_archaeo"/>
    <property type="match status" value="1"/>
</dbReference>
<comment type="subcellular location">
    <subcellularLocation>
        <location evidence="1">Cell membrane</location>
        <topology evidence="1">Multi-pass membrane protein</topology>
    </subcellularLocation>
</comment>